<feature type="chain" id="PRO_5040886485" evidence="1">
    <location>
        <begin position="20"/>
        <end position="117"/>
    </location>
</feature>
<gene>
    <name evidence="2" type="ORF">NCTC6179_00256</name>
</gene>
<keyword evidence="2" id="KW-0449">Lipoprotein</keyword>
<dbReference type="EMBL" id="LS483361">
    <property type="protein sequence ID" value="SQF66114.1"/>
    <property type="molecule type" value="Genomic_DNA"/>
</dbReference>
<dbReference type="AlphaFoldDB" id="A0A9X8XF22"/>
<organism evidence="2 3">
    <name type="scientific">Streptococcus dysgalactiae subsp. equisimilis</name>
    <name type="common">Streptococcus equisimilis</name>
    <dbReference type="NCBI Taxonomy" id="119602"/>
    <lineage>
        <taxon>Bacteria</taxon>
        <taxon>Bacillati</taxon>
        <taxon>Bacillota</taxon>
        <taxon>Bacilli</taxon>
        <taxon>Lactobacillales</taxon>
        <taxon>Streptococcaceae</taxon>
        <taxon>Streptococcus</taxon>
    </lineage>
</organism>
<dbReference type="RefSeq" id="WP_111714938.1">
    <property type="nucleotide sequence ID" value="NZ_LR134316.1"/>
</dbReference>
<dbReference type="Proteomes" id="UP000249571">
    <property type="component" value="Chromosome 1"/>
</dbReference>
<protein>
    <submittedName>
        <fullName evidence="2">Lipoprotein</fullName>
    </submittedName>
</protein>
<reference evidence="2 3" key="1">
    <citation type="submission" date="2018-06" db="EMBL/GenBank/DDBJ databases">
        <authorList>
            <consortium name="Pathogen Informatics"/>
            <person name="Doyle S."/>
        </authorList>
    </citation>
    <scope>NUCLEOTIDE SEQUENCE [LARGE SCALE GENOMIC DNA]</scope>
    <source>
        <strain evidence="2 3">NCTC6179</strain>
    </source>
</reference>
<evidence type="ECO:0000313" key="2">
    <source>
        <dbReference type="EMBL" id="SQF66114.1"/>
    </source>
</evidence>
<name>A0A9X8XF22_STREQ</name>
<evidence type="ECO:0000313" key="3">
    <source>
        <dbReference type="Proteomes" id="UP000249571"/>
    </source>
</evidence>
<proteinExistence type="predicted"/>
<accession>A0A9X8XF22</accession>
<evidence type="ECO:0000256" key="1">
    <source>
        <dbReference type="SAM" id="SignalP"/>
    </source>
</evidence>
<feature type="signal peptide" evidence="1">
    <location>
        <begin position="1"/>
        <end position="19"/>
    </location>
</feature>
<dbReference type="PROSITE" id="PS51257">
    <property type="entry name" value="PROKAR_LIPOPROTEIN"/>
    <property type="match status" value="1"/>
</dbReference>
<sequence>MKRKLVGLIVLAISTVFLVACSTNSLNGKYYKVYDGEKTLVLEINGKDAYINLDGKKVITKIDKESKIIFYEDYGVRTLKYEISRDGEFSYFGDIAGKDILYKEGSKSLEKALRDKE</sequence>
<keyword evidence="1" id="KW-0732">Signal</keyword>